<proteinExistence type="inferred from homology"/>
<evidence type="ECO:0000313" key="3">
    <source>
        <dbReference type="EMBL" id="MFC4871856.1"/>
    </source>
</evidence>
<dbReference type="PRINTS" id="PR01790">
    <property type="entry name" value="SMP30FAMILY"/>
</dbReference>
<reference evidence="4" key="1">
    <citation type="journal article" date="2019" name="Int. J. Syst. Evol. Microbiol.">
        <title>The Global Catalogue of Microorganisms (GCM) 10K type strain sequencing project: providing services to taxonomists for standard genome sequencing and annotation.</title>
        <authorList>
            <consortium name="The Broad Institute Genomics Platform"/>
            <consortium name="The Broad Institute Genome Sequencing Center for Infectious Disease"/>
            <person name="Wu L."/>
            <person name="Ma J."/>
        </authorList>
    </citation>
    <scope>NUCLEOTIDE SEQUENCE [LARGE SCALE GENOMIC DNA]</scope>
    <source>
        <strain evidence="4">CGMCC 4.7466</strain>
    </source>
</reference>
<feature type="domain" description="SMP-30/Gluconolactonase/LRE-like region" evidence="2">
    <location>
        <begin position="13"/>
        <end position="256"/>
    </location>
</feature>
<comment type="caution">
    <text evidence="3">The sequence shown here is derived from an EMBL/GenBank/DDBJ whole genome shotgun (WGS) entry which is preliminary data.</text>
</comment>
<dbReference type="PANTHER" id="PTHR10907">
    <property type="entry name" value="REGUCALCIN"/>
    <property type="match status" value="1"/>
</dbReference>
<accession>A0ABV9SZR1</accession>
<name>A0ABV9SZR1_9BACT</name>
<dbReference type="Pfam" id="PF08450">
    <property type="entry name" value="SGL"/>
    <property type="match status" value="1"/>
</dbReference>
<dbReference type="InterPro" id="IPR011042">
    <property type="entry name" value="6-blade_b-propeller_TolB-like"/>
</dbReference>
<dbReference type="Proteomes" id="UP001595818">
    <property type="component" value="Unassembled WGS sequence"/>
</dbReference>
<dbReference type="PANTHER" id="PTHR10907:SF47">
    <property type="entry name" value="REGUCALCIN"/>
    <property type="match status" value="1"/>
</dbReference>
<dbReference type="RefSeq" id="WP_377063719.1">
    <property type="nucleotide sequence ID" value="NZ_JBHSJJ010000004.1"/>
</dbReference>
<comment type="similarity">
    <text evidence="1">Belongs to the SMP-30/CGR1 family.</text>
</comment>
<evidence type="ECO:0000259" key="2">
    <source>
        <dbReference type="Pfam" id="PF08450"/>
    </source>
</evidence>
<keyword evidence="4" id="KW-1185">Reference proteome</keyword>
<dbReference type="EMBL" id="JBHSJJ010000004">
    <property type="protein sequence ID" value="MFC4871856.1"/>
    <property type="molecule type" value="Genomic_DNA"/>
</dbReference>
<evidence type="ECO:0000313" key="4">
    <source>
        <dbReference type="Proteomes" id="UP001595818"/>
    </source>
</evidence>
<dbReference type="InterPro" id="IPR005511">
    <property type="entry name" value="SMP-30"/>
</dbReference>
<organism evidence="3 4">
    <name type="scientific">Negadavirga shengliensis</name>
    <dbReference type="NCBI Taxonomy" id="1389218"/>
    <lineage>
        <taxon>Bacteria</taxon>
        <taxon>Pseudomonadati</taxon>
        <taxon>Bacteroidota</taxon>
        <taxon>Cytophagia</taxon>
        <taxon>Cytophagales</taxon>
        <taxon>Cyclobacteriaceae</taxon>
        <taxon>Negadavirga</taxon>
    </lineage>
</organism>
<dbReference type="SUPFAM" id="SSF63829">
    <property type="entry name" value="Calcium-dependent phosphotriesterase"/>
    <property type="match status" value="1"/>
</dbReference>
<dbReference type="Gene3D" id="2.120.10.30">
    <property type="entry name" value="TolB, C-terminal domain"/>
    <property type="match status" value="1"/>
</dbReference>
<dbReference type="InterPro" id="IPR013658">
    <property type="entry name" value="SGL"/>
</dbReference>
<gene>
    <name evidence="3" type="ORF">ACFPFU_09175</name>
</gene>
<evidence type="ECO:0000256" key="1">
    <source>
        <dbReference type="ARBA" id="ARBA00008853"/>
    </source>
</evidence>
<protein>
    <submittedName>
        <fullName evidence="3">SMP-30/gluconolactonase/LRE family protein</fullName>
    </submittedName>
</protein>
<sequence>MEASLLYPSKCILAEGPYWHAKWNSFLWVDIEKGTLYRYDWAKKKVKTWDFPHRLSLVLEGKGDGLILALDARLARFDPDTENLTWLVDIETEKPLNRCNDGACDASGRLWVGTMSTQFDKNAGALYCVDTDFTLTKKVASVTISNGIAWSLDHKTMYYIDTPTKSVQAFGYEVKTGDISYIKEAITIPEGMGSPDGMCLDEKGHLWIAHYGGSGVYCWDPGSGKLLDKIEVPAPHVTSCAFGGSEGNQLLITTARENMIDAQLEEFPDSGSVFAVPMPVKGSPVYGCAF</sequence>